<protein>
    <recommendedName>
        <fullName evidence="4">TRAP transporter solute receptor, TAXI family</fullName>
    </recommendedName>
</protein>
<evidence type="ECO:0000256" key="1">
    <source>
        <dbReference type="SAM" id="SignalP"/>
    </source>
</evidence>
<dbReference type="OrthoDB" id="8188218at2"/>
<dbReference type="SUPFAM" id="SSF53850">
    <property type="entry name" value="Periplasmic binding protein-like II"/>
    <property type="match status" value="1"/>
</dbReference>
<dbReference type="Gene3D" id="3.40.190.10">
    <property type="entry name" value="Periplasmic binding protein-like II"/>
    <property type="match status" value="2"/>
</dbReference>
<proteinExistence type="predicted"/>
<dbReference type="STRING" id="460265.Mnod_0528"/>
<dbReference type="eggNOG" id="COG2358">
    <property type="taxonomic scope" value="Bacteria"/>
</dbReference>
<organism evidence="2 3">
    <name type="scientific">Methylobacterium nodulans (strain LMG 21967 / CNCM I-2342 / ORS 2060)</name>
    <dbReference type="NCBI Taxonomy" id="460265"/>
    <lineage>
        <taxon>Bacteria</taxon>
        <taxon>Pseudomonadati</taxon>
        <taxon>Pseudomonadota</taxon>
        <taxon>Alphaproteobacteria</taxon>
        <taxon>Hyphomicrobiales</taxon>
        <taxon>Methylobacteriaceae</taxon>
        <taxon>Methylobacterium</taxon>
    </lineage>
</organism>
<dbReference type="InterPro" id="IPR011852">
    <property type="entry name" value="TRAP_TAXI"/>
</dbReference>
<sequence>MDRKRARIFTTAALCVLSIGWTAGSVAVARDQTQSSNSATASDKLETEAAITDHMNSSTVSIITGTPGGTYFRIGADLAFVLDDDSKLRILPILGKGAGQNAYDLRFLKGVDLAFLRTDTLEQLRQDKRLSRIEYHIHYIAKLFDDELHVIGPNDITDARQLAGKKVTFDVKGSGTDYSGKAMFRNLGISVQAINVDQPTAFEMLRKGEVDAVVSVAAKPVAVVANFDPADKFHLIPVKYSESINESYAPASISKKDYPKLIKDDGQVETLAVGTVLGVYNHPKGSFRYKKLSRFVESFFSRFDEFLSPQRHPKWREVNLAAEVSGWTRFRPAQDWLDSQREHQVSSNDNLTKFLNEQQPGAATDKEELYQAYLKWRNARRNTTSGL</sequence>
<reference evidence="2 3" key="1">
    <citation type="submission" date="2009-01" db="EMBL/GenBank/DDBJ databases">
        <title>Complete sequence of chromosome of Methylobacterium nodulans ORS 2060.</title>
        <authorList>
            <consortium name="US DOE Joint Genome Institute"/>
            <person name="Lucas S."/>
            <person name="Copeland A."/>
            <person name="Lapidus A."/>
            <person name="Glavina del Rio T."/>
            <person name="Dalin E."/>
            <person name="Tice H."/>
            <person name="Bruce D."/>
            <person name="Goodwin L."/>
            <person name="Pitluck S."/>
            <person name="Sims D."/>
            <person name="Brettin T."/>
            <person name="Detter J.C."/>
            <person name="Han C."/>
            <person name="Larimer F."/>
            <person name="Land M."/>
            <person name="Hauser L."/>
            <person name="Kyrpides N."/>
            <person name="Ivanova N."/>
            <person name="Marx C.J."/>
            <person name="Richardson P."/>
        </authorList>
    </citation>
    <scope>NUCLEOTIDE SEQUENCE [LARGE SCALE GENOMIC DNA]</scope>
    <source>
        <strain evidence="3">LMG 21967 / CNCM I-2342 / ORS 2060</strain>
    </source>
</reference>
<accession>B8ICI1</accession>
<evidence type="ECO:0008006" key="4">
    <source>
        <dbReference type="Google" id="ProtNLM"/>
    </source>
</evidence>
<gene>
    <name evidence="2" type="ordered locus">Mnod_0528</name>
</gene>
<feature type="chain" id="PRO_5002871506" description="TRAP transporter solute receptor, TAXI family" evidence="1">
    <location>
        <begin position="24"/>
        <end position="387"/>
    </location>
</feature>
<dbReference type="Pfam" id="PF16868">
    <property type="entry name" value="NMT1_3"/>
    <property type="match status" value="1"/>
</dbReference>
<dbReference type="Proteomes" id="UP000008207">
    <property type="component" value="Chromosome"/>
</dbReference>
<dbReference type="EMBL" id="CP001349">
    <property type="protein sequence ID" value="ACL55569.1"/>
    <property type="molecule type" value="Genomic_DNA"/>
</dbReference>
<keyword evidence="1" id="KW-0732">Signal</keyword>
<feature type="signal peptide" evidence="1">
    <location>
        <begin position="1"/>
        <end position="23"/>
    </location>
</feature>
<dbReference type="PANTHER" id="PTHR42941:SF1">
    <property type="entry name" value="SLL1037 PROTEIN"/>
    <property type="match status" value="1"/>
</dbReference>
<name>B8ICI1_METNO</name>
<dbReference type="PANTHER" id="PTHR42941">
    <property type="entry name" value="SLL1037 PROTEIN"/>
    <property type="match status" value="1"/>
</dbReference>
<keyword evidence="3" id="KW-1185">Reference proteome</keyword>
<dbReference type="KEGG" id="mno:Mnod_0528"/>
<dbReference type="HOGENOM" id="CLU_053508_0_0_5"/>
<evidence type="ECO:0000313" key="2">
    <source>
        <dbReference type="EMBL" id="ACL55569.1"/>
    </source>
</evidence>
<dbReference type="RefSeq" id="WP_015927279.1">
    <property type="nucleotide sequence ID" value="NC_011894.1"/>
</dbReference>
<evidence type="ECO:0000313" key="3">
    <source>
        <dbReference type="Proteomes" id="UP000008207"/>
    </source>
</evidence>
<dbReference type="AlphaFoldDB" id="B8ICI1"/>